<name>A0A5C5X4Q3_9PLAN</name>
<feature type="coiled-coil region" evidence="1">
    <location>
        <begin position="77"/>
        <end position="104"/>
    </location>
</feature>
<evidence type="ECO:0000313" key="3">
    <source>
        <dbReference type="Proteomes" id="UP000317243"/>
    </source>
</evidence>
<organism evidence="2 3">
    <name type="scientific">Thalassoglobus neptunius</name>
    <dbReference type="NCBI Taxonomy" id="1938619"/>
    <lineage>
        <taxon>Bacteria</taxon>
        <taxon>Pseudomonadati</taxon>
        <taxon>Planctomycetota</taxon>
        <taxon>Planctomycetia</taxon>
        <taxon>Planctomycetales</taxon>
        <taxon>Planctomycetaceae</taxon>
        <taxon>Thalassoglobus</taxon>
    </lineage>
</organism>
<dbReference type="RefSeq" id="WP_146507586.1">
    <property type="nucleotide sequence ID" value="NZ_SIHI01000001.1"/>
</dbReference>
<dbReference type="Proteomes" id="UP000317243">
    <property type="component" value="Unassembled WGS sequence"/>
</dbReference>
<evidence type="ECO:0000313" key="2">
    <source>
        <dbReference type="EMBL" id="TWT57708.1"/>
    </source>
</evidence>
<dbReference type="AlphaFoldDB" id="A0A5C5X4Q3"/>
<keyword evidence="3" id="KW-1185">Reference proteome</keyword>
<comment type="caution">
    <text evidence="2">The sequence shown here is derived from an EMBL/GenBank/DDBJ whole genome shotgun (WGS) entry which is preliminary data.</text>
</comment>
<accession>A0A5C5X4Q3</accession>
<protein>
    <submittedName>
        <fullName evidence="2">Uncharacterized protein</fullName>
    </submittedName>
</protein>
<dbReference type="EMBL" id="SIHI01000001">
    <property type="protein sequence ID" value="TWT57708.1"/>
    <property type="molecule type" value="Genomic_DNA"/>
</dbReference>
<reference evidence="2 3" key="1">
    <citation type="submission" date="2019-02" db="EMBL/GenBank/DDBJ databases">
        <title>Deep-cultivation of Planctomycetes and their phenomic and genomic characterization uncovers novel biology.</title>
        <authorList>
            <person name="Wiegand S."/>
            <person name="Jogler M."/>
            <person name="Boedeker C."/>
            <person name="Pinto D."/>
            <person name="Vollmers J."/>
            <person name="Rivas-Marin E."/>
            <person name="Kohn T."/>
            <person name="Peeters S.H."/>
            <person name="Heuer A."/>
            <person name="Rast P."/>
            <person name="Oberbeckmann S."/>
            <person name="Bunk B."/>
            <person name="Jeske O."/>
            <person name="Meyerdierks A."/>
            <person name="Storesund J.E."/>
            <person name="Kallscheuer N."/>
            <person name="Luecker S."/>
            <person name="Lage O.M."/>
            <person name="Pohl T."/>
            <person name="Merkel B.J."/>
            <person name="Hornburger P."/>
            <person name="Mueller R.-W."/>
            <person name="Bruemmer F."/>
            <person name="Labrenz M."/>
            <person name="Spormann A.M."/>
            <person name="Op Den Camp H."/>
            <person name="Overmann J."/>
            <person name="Amann R."/>
            <person name="Jetten M.S.M."/>
            <person name="Mascher T."/>
            <person name="Medema M.H."/>
            <person name="Devos D.P."/>
            <person name="Kaster A.-K."/>
            <person name="Ovreas L."/>
            <person name="Rohde M."/>
            <person name="Galperin M.Y."/>
            <person name="Jogler C."/>
        </authorList>
    </citation>
    <scope>NUCLEOTIDE SEQUENCE [LARGE SCALE GENOMIC DNA]</scope>
    <source>
        <strain evidence="2 3">KOR42</strain>
    </source>
</reference>
<proteinExistence type="predicted"/>
<gene>
    <name evidence="2" type="ORF">KOR42_10720</name>
</gene>
<evidence type="ECO:0000256" key="1">
    <source>
        <dbReference type="SAM" id="Coils"/>
    </source>
</evidence>
<keyword evidence="1" id="KW-0175">Coiled coil</keyword>
<sequence>MIVLSEGEEPVGDGGLTAAKQAVNHLLNRIRDCSDLRYLMLHTEGLALLVQAAAELQDEDYSKIAGKWSDAIELAASRESRSAISQLSERIEELEHALEVAELEESERKIVRERERRYSPGFDGLTYLQETAG</sequence>